<evidence type="ECO:0000313" key="10">
    <source>
        <dbReference type="EMBL" id="SPR00463.1"/>
    </source>
</evidence>
<dbReference type="PROSITE" id="PS50102">
    <property type="entry name" value="RRM"/>
    <property type="match status" value="1"/>
</dbReference>
<accession>A0A3P3YJV1</accession>
<feature type="region of interest" description="Disordered" evidence="7">
    <location>
        <begin position="1"/>
        <end position="58"/>
    </location>
</feature>
<feature type="compositionally biased region" description="Pro residues" evidence="7">
    <location>
        <begin position="201"/>
        <end position="211"/>
    </location>
</feature>
<dbReference type="InterPro" id="IPR000467">
    <property type="entry name" value="G_patch_dom"/>
</dbReference>
<proteinExistence type="predicted"/>
<dbReference type="InterPro" id="IPR000504">
    <property type="entry name" value="RRM_dom"/>
</dbReference>
<dbReference type="EMBL" id="OVEO01000014">
    <property type="protein sequence ID" value="SPR00463.1"/>
    <property type="molecule type" value="Genomic_DNA"/>
</dbReference>
<keyword evidence="5" id="KW-0539">Nucleus</keyword>
<feature type="region of interest" description="Disordered" evidence="7">
    <location>
        <begin position="141"/>
        <end position="176"/>
    </location>
</feature>
<keyword evidence="10" id="KW-0496">Mitochondrion</keyword>
<feature type="compositionally biased region" description="Basic and acidic residues" evidence="7">
    <location>
        <begin position="141"/>
        <end position="157"/>
    </location>
</feature>
<evidence type="ECO:0000256" key="2">
    <source>
        <dbReference type="ARBA" id="ARBA00022664"/>
    </source>
</evidence>
<dbReference type="InterPro" id="IPR040052">
    <property type="entry name" value="RBM17"/>
</dbReference>
<evidence type="ECO:0000256" key="7">
    <source>
        <dbReference type="SAM" id="MobiDB-lite"/>
    </source>
</evidence>
<gene>
    <name evidence="10" type="ORF">PLBR_LOCUS7678</name>
</gene>
<evidence type="ECO:0000256" key="3">
    <source>
        <dbReference type="ARBA" id="ARBA00022884"/>
    </source>
</evidence>
<dbReference type="SMART" id="SM00443">
    <property type="entry name" value="G_patch"/>
    <property type="match status" value="1"/>
</dbReference>
<dbReference type="InterPro" id="IPR035979">
    <property type="entry name" value="RBD_domain_sf"/>
</dbReference>
<feature type="compositionally biased region" description="Basic and acidic residues" evidence="7">
    <location>
        <begin position="100"/>
        <end position="122"/>
    </location>
</feature>
<evidence type="ECO:0000256" key="6">
    <source>
        <dbReference type="PIRNR" id="PIRNR031066"/>
    </source>
</evidence>
<dbReference type="Proteomes" id="UP000290189">
    <property type="component" value="Unassembled WGS sequence"/>
</dbReference>
<dbReference type="PANTHER" id="PTHR13288:SF8">
    <property type="entry name" value="SPLICING FACTOR 45"/>
    <property type="match status" value="1"/>
</dbReference>
<geneLocation type="mitochondrion" evidence="10"/>
<dbReference type="AlphaFoldDB" id="A0A3P3YJV1"/>
<evidence type="ECO:0000256" key="4">
    <source>
        <dbReference type="ARBA" id="ARBA00023187"/>
    </source>
</evidence>
<evidence type="ECO:0008006" key="12">
    <source>
        <dbReference type="Google" id="ProtNLM"/>
    </source>
</evidence>
<dbReference type="InterPro" id="IPR012677">
    <property type="entry name" value="Nucleotide-bd_a/b_plait_sf"/>
</dbReference>
<feature type="compositionally biased region" description="Low complexity" evidence="7">
    <location>
        <begin position="21"/>
        <end position="55"/>
    </location>
</feature>
<dbReference type="Pfam" id="PF01585">
    <property type="entry name" value="G-patch"/>
    <property type="match status" value="1"/>
</dbReference>
<dbReference type="GO" id="GO:0003723">
    <property type="term" value="F:RNA binding"/>
    <property type="evidence" value="ECO:0007669"/>
    <property type="project" value="UniProtKB-UniRule"/>
</dbReference>
<dbReference type="SMART" id="SM00361">
    <property type="entry name" value="RRM_1"/>
    <property type="match status" value="1"/>
</dbReference>
<keyword evidence="2 6" id="KW-0507">mRNA processing</keyword>
<dbReference type="PANTHER" id="PTHR13288">
    <property type="entry name" value="SPLICING FACTOR 45 SPF45"/>
    <property type="match status" value="1"/>
</dbReference>
<dbReference type="PIRSF" id="PIRSF031066">
    <property type="entry name" value="Splicing_factor_SPF45"/>
    <property type="match status" value="1"/>
</dbReference>
<keyword evidence="3 6" id="KW-0694">RNA-binding</keyword>
<dbReference type="GO" id="GO:0071011">
    <property type="term" value="C:precatalytic spliceosome"/>
    <property type="evidence" value="ECO:0007669"/>
    <property type="project" value="TreeGrafter"/>
</dbReference>
<reference evidence="10 11" key="1">
    <citation type="submission" date="2018-03" db="EMBL/GenBank/DDBJ databases">
        <authorList>
            <person name="Fogelqvist J."/>
        </authorList>
    </citation>
    <scope>NUCLEOTIDE SEQUENCE [LARGE SCALE GENOMIC DNA]</scope>
</reference>
<feature type="domain" description="G-patch" evidence="9">
    <location>
        <begin position="217"/>
        <end position="249"/>
    </location>
</feature>
<dbReference type="InterPro" id="IPR003954">
    <property type="entry name" value="RRM_euk-type"/>
</dbReference>
<feature type="domain" description="RRM" evidence="8">
    <location>
        <begin position="278"/>
        <end position="351"/>
    </location>
</feature>
<evidence type="ECO:0000259" key="9">
    <source>
        <dbReference type="PROSITE" id="PS50174"/>
    </source>
</evidence>
<protein>
    <recommendedName>
        <fullName evidence="12">G-patch domain-containing protein</fullName>
    </recommendedName>
</protein>
<evidence type="ECO:0000259" key="8">
    <source>
        <dbReference type="PROSITE" id="PS50102"/>
    </source>
</evidence>
<feature type="region of interest" description="Disordered" evidence="7">
    <location>
        <begin position="95"/>
        <end position="125"/>
    </location>
</feature>
<dbReference type="PROSITE" id="PS50174">
    <property type="entry name" value="G_PATCH"/>
    <property type="match status" value="1"/>
</dbReference>
<evidence type="ECO:0000256" key="5">
    <source>
        <dbReference type="ARBA" id="ARBA00023242"/>
    </source>
</evidence>
<dbReference type="SUPFAM" id="SSF54928">
    <property type="entry name" value="RNA-binding domain, RBD"/>
    <property type="match status" value="1"/>
</dbReference>
<evidence type="ECO:0000313" key="11">
    <source>
        <dbReference type="Proteomes" id="UP000290189"/>
    </source>
</evidence>
<dbReference type="FunFam" id="3.30.70.330:FF:000382">
    <property type="entry name" value="G-patch domain-containing protein"/>
    <property type="match status" value="1"/>
</dbReference>
<feature type="region of interest" description="Disordered" evidence="7">
    <location>
        <begin position="190"/>
        <end position="218"/>
    </location>
</feature>
<evidence type="ECO:0000256" key="1">
    <source>
        <dbReference type="ARBA" id="ARBA00004123"/>
    </source>
</evidence>
<dbReference type="Gene3D" id="3.30.70.330">
    <property type="match status" value="1"/>
</dbReference>
<dbReference type="GO" id="GO:0045292">
    <property type="term" value="P:mRNA cis splicing, via spliceosome"/>
    <property type="evidence" value="ECO:0007669"/>
    <property type="project" value="UniProtKB-UniRule"/>
</dbReference>
<organism evidence="10 11">
    <name type="scientific">Plasmodiophora brassicae</name>
    <name type="common">Clubroot disease agent</name>
    <dbReference type="NCBI Taxonomy" id="37360"/>
    <lineage>
        <taxon>Eukaryota</taxon>
        <taxon>Sar</taxon>
        <taxon>Rhizaria</taxon>
        <taxon>Endomyxa</taxon>
        <taxon>Phytomyxea</taxon>
        <taxon>Plasmodiophorida</taxon>
        <taxon>Plasmodiophoridae</taxon>
        <taxon>Plasmodiophora</taxon>
    </lineage>
</organism>
<keyword evidence="4 6" id="KW-0508">mRNA splicing</keyword>
<comment type="subcellular location">
    <subcellularLocation>
        <location evidence="1">Nucleus</location>
    </subcellularLocation>
</comment>
<name>A0A3P3YJV1_PLABS</name>
<sequence length="361" mass="39623">MSLYSDLPPAASGPSPDLQHAVVVEPSAPPSSSAAPQQQRQQEQQPEARQPVQPVLLIPQRNIVRQNATPSVRKKPMLMKPVKAAAPIVNLKAPVPPVEAPRHHAEADHEQARAEDEERPFVEYDPSVPNEYLQICRERRAERERQQQEREFKERQRAAALQPPEPPAITEADLKISGEDAYVRRMRMSGMAAAPPRPERSPSPSPPPQPSSQPIAKQSVAERLMAKMGWSAGQGLGAQNQGIPQALMATKCVNGHVVVVEPKKKRHKPVPSVVVLDNMVGVGDVDSELERETADECTKFGDVRRCVVHQARDRVRIFVQFNGADAAGKAVEGLHGRVFAGRAVRASVYDADAFAQGNYEI</sequence>